<gene>
    <name evidence="10" type="ORF">DRE_02400</name>
</gene>
<feature type="compositionally biased region" description="Basic and acidic residues" evidence="8">
    <location>
        <begin position="110"/>
        <end position="127"/>
    </location>
</feature>
<dbReference type="Pfam" id="PF08648">
    <property type="entry name" value="SNRNP27"/>
    <property type="match status" value="1"/>
</dbReference>
<dbReference type="HOGENOM" id="CLU_075596_1_0_1"/>
<comment type="similarity">
    <text evidence="3">Belongs to the SNUT3 family.</text>
</comment>
<keyword evidence="6" id="KW-0508">mRNA splicing</keyword>
<evidence type="ECO:0000256" key="4">
    <source>
        <dbReference type="ARBA" id="ARBA00011825"/>
    </source>
</evidence>
<reference evidence="10 11" key="1">
    <citation type="submission" date="2013-05" db="EMBL/GenBank/DDBJ databases">
        <title>Drechslerella stenobrocha genome reveals carnivorous origination and mechanical trapping mechanism of predatory fungi.</title>
        <authorList>
            <person name="Liu X."/>
            <person name="Zhang W."/>
            <person name="Liu K."/>
        </authorList>
    </citation>
    <scope>NUCLEOTIDE SEQUENCE [LARGE SCALE GENOMIC DNA]</scope>
    <source>
        <strain evidence="10 11">248</strain>
    </source>
</reference>
<feature type="compositionally biased region" description="Basic and acidic residues" evidence="8">
    <location>
        <begin position="78"/>
        <end position="95"/>
    </location>
</feature>
<evidence type="ECO:0000313" key="11">
    <source>
        <dbReference type="Proteomes" id="UP000024837"/>
    </source>
</evidence>
<keyword evidence="5" id="KW-0507">mRNA processing</keyword>
<evidence type="ECO:0000313" key="10">
    <source>
        <dbReference type="EMBL" id="EWC48296.1"/>
    </source>
</evidence>
<feature type="domain" description="U4/U6.U5 small nuclear ribonucleoprotein 27kDa protein" evidence="9">
    <location>
        <begin position="217"/>
        <end position="269"/>
    </location>
</feature>
<feature type="compositionally biased region" description="Basic and acidic residues" evidence="8">
    <location>
        <begin position="45"/>
        <end position="67"/>
    </location>
</feature>
<dbReference type="AlphaFoldDB" id="W7HVU6"/>
<evidence type="ECO:0000259" key="9">
    <source>
        <dbReference type="Pfam" id="PF08648"/>
    </source>
</evidence>
<accession>W7HVU6</accession>
<feature type="compositionally biased region" description="Basic residues" evidence="8">
    <location>
        <begin position="135"/>
        <end position="152"/>
    </location>
</feature>
<feature type="compositionally biased region" description="Basic residues" evidence="8">
    <location>
        <begin position="1"/>
        <end position="10"/>
    </location>
</feature>
<protein>
    <recommendedName>
        <fullName evidence="9">U4/U6.U5 small nuclear ribonucleoprotein 27kDa protein domain-containing protein</fullName>
    </recommendedName>
</protein>
<feature type="compositionally biased region" description="Basic and acidic residues" evidence="8">
    <location>
        <begin position="14"/>
        <end position="31"/>
    </location>
</feature>
<evidence type="ECO:0000256" key="7">
    <source>
        <dbReference type="ARBA" id="ARBA00023242"/>
    </source>
</evidence>
<dbReference type="GO" id="GO:0071011">
    <property type="term" value="C:precatalytic spliceosome"/>
    <property type="evidence" value="ECO:0007669"/>
    <property type="project" value="TreeGrafter"/>
</dbReference>
<feature type="compositionally biased region" description="Basic and acidic residues" evidence="8">
    <location>
        <begin position="188"/>
        <end position="207"/>
    </location>
</feature>
<feature type="region of interest" description="Disordered" evidence="8">
    <location>
        <begin position="1"/>
        <end position="219"/>
    </location>
</feature>
<comment type="function">
    <text evidence="1">May play a role in mRNA splicing.</text>
</comment>
<dbReference type="EMBL" id="KI966401">
    <property type="protein sequence ID" value="EWC48296.1"/>
    <property type="molecule type" value="Genomic_DNA"/>
</dbReference>
<comment type="subcellular location">
    <subcellularLocation>
        <location evidence="2">Nucleus</location>
    </subcellularLocation>
</comment>
<dbReference type="InterPro" id="IPR013957">
    <property type="entry name" value="SNRNP27"/>
</dbReference>
<sequence>MDRGGRKRGGPGRYGRDGAGDRDRDRDDRRAPGGGPVGGGTGARYPRDDYYNERRDERYGGTRDSPHYSRRRSPRSRSPADGKSHHNYSQRDSDMRRRRSRSPDGAPRPKWADRDDTRYDRSHRYDRDDDYDSHRSKRSKYRSRSPSHGRRDKSRDRGGRDKRYHNSRSRSRSSSPRGKRHRTRSRSPKRERDRGRTKHREPERDTEMQNTGDGDGDDAMMAIMGFGGFTSTKGKKIEGNAVGGAKIEKQAQYRQYMNRVGGFNRALSPPGDK</sequence>
<name>W7HVU6_9PEZI</name>
<dbReference type="Proteomes" id="UP000024837">
    <property type="component" value="Unassembled WGS sequence"/>
</dbReference>
<dbReference type="PANTHER" id="PTHR31077:SF1">
    <property type="entry name" value="U4_U6.U5 SMALL NUCLEAR RIBONUCLEOPROTEIN 27 KDA PROTEIN"/>
    <property type="match status" value="1"/>
</dbReference>
<evidence type="ECO:0000256" key="6">
    <source>
        <dbReference type="ARBA" id="ARBA00023187"/>
    </source>
</evidence>
<feature type="compositionally biased region" description="Basic residues" evidence="8">
    <location>
        <begin position="162"/>
        <end position="187"/>
    </location>
</feature>
<dbReference type="GO" id="GO:0006397">
    <property type="term" value="P:mRNA processing"/>
    <property type="evidence" value="ECO:0007669"/>
    <property type="project" value="UniProtKB-KW"/>
</dbReference>
<evidence type="ECO:0000256" key="8">
    <source>
        <dbReference type="SAM" id="MobiDB-lite"/>
    </source>
</evidence>
<feature type="compositionally biased region" description="Gly residues" evidence="8">
    <location>
        <begin position="32"/>
        <end position="42"/>
    </location>
</feature>
<proteinExistence type="inferred from homology"/>
<organism evidence="10 11">
    <name type="scientific">Drechslerella stenobrocha 248</name>
    <dbReference type="NCBI Taxonomy" id="1043628"/>
    <lineage>
        <taxon>Eukaryota</taxon>
        <taxon>Fungi</taxon>
        <taxon>Dikarya</taxon>
        <taxon>Ascomycota</taxon>
        <taxon>Pezizomycotina</taxon>
        <taxon>Orbiliomycetes</taxon>
        <taxon>Orbiliales</taxon>
        <taxon>Orbiliaceae</taxon>
        <taxon>Drechslerella</taxon>
    </lineage>
</organism>
<comment type="subunit">
    <text evidence="4">Part of a tri-snRNP complex.</text>
</comment>
<evidence type="ECO:0000256" key="3">
    <source>
        <dbReference type="ARBA" id="ARBA00008218"/>
    </source>
</evidence>
<dbReference type="OrthoDB" id="21368at2759"/>
<evidence type="ECO:0000256" key="1">
    <source>
        <dbReference type="ARBA" id="ARBA00003632"/>
    </source>
</evidence>
<dbReference type="GO" id="GO:0008380">
    <property type="term" value="P:RNA splicing"/>
    <property type="evidence" value="ECO:0007669"/>
    <property type="project" value="UniProtKB-KW"/>
</dbReference>
<keyword evidence="11" id="KW-1185">Reference proteome</keyword>
<dbReference type="PANTHER" id="PTHR31077">
    <property type="entry name" value="U4/U6.U5 SMALL NUCLEAR RIBONUCLEOPROTEIN 27 KDA PROTEIN"/>
    <property type="match status" value="1"/>
</dbReference>
<keyword evidence="7" id="KW-0539">Nucleus</keyword>
<evidence type="ECO:0000256" key="2">
    <source>
        <dbReference type="ARBA" id="ARBA00004123"/>
    </source>
</evidence>
<evidence type="ECO:0000256" key="5">
    <source>
        <dbReference type="ARBA" id="ARBA00022664"/>
    </source>
</evidence>